<reference evidence="21 22" key="1">
    <citation type="journal article" date="2004" name="Science">
        <title>The genome of the diatom Thalassiosira pseudonana: ecology, evolution, and metabolism.</title>
        <authorList>
            <person name="Armbrust E.V."/>
            <person name="Berges J.A."/>
            <person name="Bowler C."/>
            <person name="Green B.R."/>
            <person name="Martinez D."/>
            <person name="Putnam N.H."/>
            <person name="Zhou S."/>
            <person name="Allen A.E."/>
            <person name="Apt K.E."/>
            <person name="Bechner M."/>
            <person name="Brzezinski M.A."/>
            <person name="Chaal B.K."/>
            <person name="Chiovitti A."/>
            <person name="Davis A.K."/>
            <person name="Demarest M.S."/>
            <person name="Detter J.C."/>
            <person name="Glavina T."/>
            <person name="Goodstein D."/>
            <person name="Hadi M.Z."/>
            <person name="Hellsten U."/>
            <person name="Hildebrand M."/>
            <person name="Jenkins B.D."/>
            <person name="Jurka J."/>
            <person name="Kapitonov V.V."/>
            <person name="Kroger N."/>
            <person name="Lau W.W."/>
            <person name="Lane T.W."/>
            <person name="Larimer F.W."/>
            <person name="Lippmeier J.C."/>
            <person name="Lucas S."/>
            <person name="Medina M."/>
            <person name="Montsant A."/>
            <person name="Obornik M."/>
            <person name="Parker M.S."/>
            <person name="Palenik B."/>
            <person name="Pazour G.J."/>
            <person name="Richardson P.M."/>
            <person name="Rynearson T.A."/>
            <person name="Saito M.A."/>
            <person name="Schwartz D.C."/>
            <person name="Thamatrakoln K."/>
            <person name="Valentin K."/>
            <person name="Vardi A."/>
            <person name="Wilkerson F.P."/>
            <person name="Rokhsar D.S."/>
        </authorList>
    </citation>
    <scope>NUCLEOTIDE SEQUENCE [LARGE SCALE GENOMIC DNA]</scope>
    <source>
        <strain evidence="21 22">CCMP1335</strain>
    </source>
</reference>
<comment type="subcellular location">
    <subcellularLocation>
        <location evidence="3">Mitochondrion inner membrane</location>
    </subcellularLocation>
</comment>
<keyword evidence="6 19" id="KW-0285">Flavoprotein</keyword>
<evidence type="ECO:0000256" key="16">
    <source>
        <dbReference type="ARBA" id="ARBA00023128"/>
    </source>
</evidence>
<gene>
    <name evidence="21" type="ORF">THAPSDRAFT_3397</name>
</gene>
<dbReference type="SUPFAM" id="SSF54862">
    <property type="entry name" value="4Fe-4S ferredoxins"/>
    <property type="match status" value="1"/>
</dbReference>
<evidence type="ECO:0000256" key="8">
    <source>
        <dbReference type="ARBA" id="ARBA00022792"/>
    </source>
</evidence>
<evidence type="ECO:0000256" key="6">
    <source>
        <dbReference type="ARBA" id="ARBA00022630"/>
    </source>
</evidence>
<dbReference type="EC" id="1.5.5.1" evidence="19"/>
<accession>B8BXN8</accession>
<evidence type="ECO:0000256" key="7">
    <source>
        <dbReference type="ARBA" id="ARBA00022723"/>
    </source>
</evidence>
<name>B8BXN8_THAPS</name>
<keyword evidence="8" id="KW-0999">Mitochondrion inner membrane</keyword>
<keyword evidence="11 19" id="KW-0249">Electron transport</keyword>
<sequence>MLRYVKVAKRSNIGSLSTSFSSYCDSQVATTSRVSSPRVYGSTPPSSTAYNHPRCLVAHTTSVPGNLQVHRRSFSSLCDDDSPLNQPRESMPYDVVIVGGGPAGLAASIRLKQLSQQKGIDLSVCVLEKGSEIGAHVLSGNVFDPKALKELLSLNDDGGENWTKDLLESQDSHATPVTEDAFLVLTESGGSYQIPNVFLPSQLHNDGNYIISLSKLTRYLGEMAEGLGVEIFAGFAADEVLYNTDEGVRGVTTKDVGIGKDGECKDTFERGVELLGRQTLFAEGARGSCSETIISKFNLREQSGASVQHYGLGIKEVWEIPEEKFKKGFVQHTLGYPLQSSIMDKTYGGSFLYHQEPNLVLCGLVVGLDYENPYINPYQEFQRWKTHPAIKSHLEGGTCVQYGARVLNEGGYHSLPKLTFPGGMLLGCSAGFLNAVKIKGSHCAIQSGIIAAESVYDSLTSGEGAEEKTVASKGEIDASEPSLEVTKYAESMEKSWVYDELKEVRNCHEAFSKWGVGGGLIYTGIAAHISKGKEPWTLPTPAGSDGGLKTDSKATKPAKEFQPIKYPAPDGILTFDLLTNLQRSGTYHEDDQPSHLRIKPDVASVPESISLQVYAAPESRFCPAGVYEYVDEKLVINAQNCIHCKCCSIKMPHEYINWTVPEGGGGPQYQVM</sequence>
<dbReference type="Pfam" id="PF05187">
    <property type="entry name" value="Fer4_ETF_QO"/>
    <property type="match status" value="1"/>
</dbReference>
<evidence type="ECO:0000256" key="13">
    <source>
        <dbReference type="ARBA" id="ARBA00023004"/>
    </source>
</evidence>
<organism evidence="21 22">
    <name type="scientific">Thalassiosira pseudonana</name>
    <name type="common">Marine diatom</name>
    <name type="synonym">Cyclotella nana</name>
    <dbReference type="NCBI Taxonomy" id="35128"/>
    <lineage>
        <taxon>Eukaryota</taxon>
        <taxon>Sar</taxon>
        <taxon>Stramenopiles</taxon>
        <taxon>Ochrophyta</taxon>
        <taxon>Bacillariophyta</taxon>
        <taxon>Coscinodiscophyceae</taxon>
        <taxon>Thalassiosirophycidae</taxon>
        <taxon>Thalassiosirales</taxon>
        <taxon>Thalassiosiraceae</taxon>
        <taxon>Thalassiosira</taxon>
    </lineage>
</organism>
<dbReference type="GeneID" id="7444758"/>
<keyword evidence="12 19" id="KW-0560">Oxidoreductase</keyword>
<dbReference type="InterPro" id="IPR049398">
    <property type="entry name" value="ETF-QO/FixC_UQ-bd"/>
</dbReference>
<dbReference type="AlphaFoldDB" id="B8BXN8"/>
<dbReference type="InterPro" id="IPR017896">
    <property type="entry name" value="4Fe4S_Fe-S-bd"/>
</dbReference>
<evidence type="ECO:0000256" key="18">
    <source>
        <dbReference type="ARBA" id="ARBA00052682"/>
    </source>
</evidence>
<evidence type="ECO:0000256" key="3">
    <source>
        <dbReference type="ARBA" id="ARBA00004273"/>
    </source>
</evidence>
<reference evidence="21 22" key="2">
    <citation type="journal article" date="2008" name="Nature">
        <title>The Phaeodactylum genome reveals the evolutionary history of diatom genomes.</title>
        <authorList>
            <person name="Bowler C."/>
            <person name="Allen A.E."/>
            <person name="Badger J.H."/>
            <person name="Grimwood J."/>
            <person name="Jabbari K."/>
            <person name="Kuo A."/>
            <person name="Maheswari U."/>
            <person name="Martens C."/>
            <person name="Maumus F."/>
            <person name="Otillar R.P."/>
            <person name="Rayko E."/>
            <person name="Salamov A."/>
            <person name="Vandepoele K."/>
            <person name="Beszteri B."/>
            <person name="Gruber A."/>
            <person name="Heijde M."/>
            <person name="Katinka M."/>
            <person name="Mock T."/>
            <person name="Valentin K."/>
            <person name="Verret F."/>
            <person name="Berges J.A."/>
            <person name="Brownlee C."/>
            <person name="Cadoret J.P."/>
            <person name="Chiovitti A."/>
            <person name="Choi C.J."/>
            <person name="Coesel S."/>
            <person name="De Martino A."/>
            <person name="Detter J.C."/>
            <person name="Durkin C."/>
            <person name="Falciatore A."/>
            <person name="Fournet J."/>
            <person name="Haruta M."/>
            <person name="Huysman M.J."/>
            <person name="Jenkins B.D."/>
            <person name="Jiroutova K."/>
            <person name="Jorgensen R.E."/>
            <person name="Joubert Y."/>
            <person name="Kaplan A."/>
            <person name="Kroger N."/>
            <person name="Kroth P.G."/>
            <person name="La Roche J."/>
            <person name="Lindquist E."/>
            <person name="Lommer M."/>
            <person name="Martin-Jezequel V."/>
            <person name="Lopez P.J."/>
            <person name="Lucas S."/>
            <person name="Mangogna M."/>
            <person name="McGinnis K."/>
            <person name="Medlin L.K."/>
            <person name="Montsant A."/>
            <person name="Oudot-Le Secq M.P."/>
            <person name="Napoli C."/>
            <person name="Obornik M."/>
            <person name="Parker M.S."/>
            <person name="Petit J.L."/>
            <person name="Porcel B.M."/>
            <person name="Poulsen N."/>
            <person name="Robison M."/>
            <person name="Rychlewski L."/>
            <person name="Rynearson T.A."/>
            <person name="Schmutz J."/>
            <person name="Shapiro H."/>
            <person name="Siaut M."/>
            <person name="Stanley M."/>
            <person name="Sussman M.R."/>
            <person name="Taylor A.R."/>
            <person name="Vardi A."/>
            <person name="von Dassow P."/>
            <person name="Vyverman W."/>
            <person name="Willis A."/>
            <person name="Wyrwicz L.S."/>
            <person name="Rokhsar D.S."/>
            <person name="Weissenbach J."/>
            <person name="Armbrust E.V."/>
            <person name="Green B.R."/>
            <person name="Van de Peer Y."/>
            <person name="Grigoriev I.V."/>
        </authorList>
    </citation>
    <scope>NUCLEOTIDE SEQUENCE [LARGE SCALE GENOMIC DNA]</scope>
    <source>
        <strain evidence="21 22">CCMP1335</strain>
    </source>
</reference>
<dbReference type="HOGENOM" id="CLU_009667_4_0_1"/>
<evidence type="ECO:0000256" key="17">
    <source>
        <dbReference type="ARBA" id="ARBA00023136"/>
    </source>
</evidence>
<dbReference type="GO" id="GO:0046872">
    <property type="term" value="F:metal ion binding"/>
    <property type="evidence" value="ECO:0007669"/>
    <property type="project" value="UniProtKB-KW"/>
</dbReference>
<dbReference type="GO" id="GO:0022900">
    <property type="term" value="P:electron transport chain"/>
    <property type="evidence" value="ECO:0000318"/>
    <property type="project" value="GO_Central"/>
</dbReference>
<dbReference type="PaxDb" id="35128-Thaps3397"/>
<evidence type="ECO:0000256" key="5">
    <source>
        <dbReference type="ARBA" id="ARBA00022448"/>
    </source>
</evidence>
<proteinExistence type="inferred from homology"/>
<keyword evidence="17" id="KW-0472">Membrane</keyword>
<keyword evidence="22" id="KW-1185">Reference proteome</keyword>
<dbReference type="Pfam" id="PF13450">
    <property type="entry name" value="NAD_binding_8"/>
    <property type="match status" value="1"/>
</dbReference>
<comment type="function">
    <text evidence="2 19">Accepts electrons from ETF and reduces ubiquinone.</text>
</comment>
<dbReference type="PROSITE" id="PS51379">
    <property type="entry name" value="4FE4S_FER_2"/>
    <property type="match status" value="1"/>
</dbReference>
<dbReference type="OMA" id="INFQNCV"/>
<evidence type="ECO:0000256" key="4">
    <source>
        <dbReference type="ARBA" id="ARBA00006796"/>
    </source>
</evidence>
<evidence type="ECO:0000256" key="10">
    <source>
        <dbReference type="ARBA" id="ARBA00022946"/>
    </source>
</evidence>
<dbReference type="SUPFAM" id="SSF54373">
    <property type="entry name" value="FAD-linked reductases, C-terminal domain"/>
    <property type="match status" value="1"/>
</dbReference>
<feature type="domain" description="4Fe-4S ferredoxin-type" evidence="20">
    <location>
        <begin position="632"/>
        <end position="661"/>
    </location>
</feature>
<evidence type="ECO:0000256" key="12">
    <source>
        <dbReference type="ARBA" id="ARBA00023002"/>
    </source>
</evidence>
<evidence type="ECO:0000256" key="14">
    <source>
        <dbReference type="ARBA" id="ARBA00023014"/>
    </source>
</evidence>
<comment type="similarity">
    <text evidence="4">Belongs to the ETF-QO/FixC family.</text>
</comment>
<dbReference type="PANTHER" id="PTHR10617:SF107">
    <property type="entry name" value="ELECTRON TRANSFER FLAVOPROTEIN-UBIQUINONE OXIDOREDUCTASE, MITOCHONDRIAL"/>
    <property type="match status" value="1"/>
</dbReference>
<evidence type="ECO:0000256" key="2">
    <source>
        <dbReference type="ARBA" id="ARBA00002819"/>
    </source>
</evidence>
<keyword evidence="9 19" id="KW-0274">FAD</keyword>
<keyword evidence="14 19" id="KW-0411">Iron-sulfur</keyword>
<evidence type="ECO:0000313" key="21">
    <source>
        <dbReference type="EMBL" id="EED94240.1"/>
    </source>
</evidence>
<dbReference type="GO" id="GO:0005743">
    <property type="term" value="C:mitochondrial inner membrane"/>
    <property type="evidence" value="ECO:0000318"/>
    <property type="project" value="GO_Central"/>
</dbReference>
<dbReference type="eggNOG" id="KOG2415">
    <property type="taxonomic scope" value="Eukaryota"/>
</dbReference>
<dbReference type="Pfam" id="PF21162">
    <property type="entry name" value="ETFQO_UQ-bd"/>
    <property type="match status" value="1"/>
</dbReference>
<keyword evidence="7 19" id="KW-0479">Metal-binding</keyword>
<evidence type="ECO:0000313" key="22">
    <source>
        <dbReference type="Proteomes" id="UP000001449"/>
    </source>
</evidence>
<comment type="catalytic activity">
    <reaction evidence="18 19">
        <text>a ubiquinone + reduced [electron-transfer flavoprotein] = a ubiquinol + oxidized [electron-transfer flavoprotein] + H(+)</text>
        <dbReference type="Rhea" id="RHEA:24052"/>
        <dbReference type="Rhea" id="RHEA-COMP:9565"/>
        <dbReference type="Rhea" id="RHEA-COMP:9566"/>
        <dbReference type="Rhea" id="RHEA-COMP:10685"/>
        <dbReference type="Rhea" id="RHEA-COMP:10686"/>
        <dbReference type="ChEBI" id="CHEBI:15378"/>
        <dbReference type="ChEBI" id="CHEBI:16389"/>
        <dbReference type="ChEBI" id="CHEBI:17976"/>
        <dbReference type="ChEBI" id="CHEBI:57692"/>
        <dbReference type="ChEBI" id="CHEBI:58307"/>
        <dbReference type="EC" id="1.5.5.1"/>
    </reaction>
</comment>
<comment type="cofactor">
    <cofactor evidence="19">
        <name>[4Fe-4S] cluster</name>
        <dbReference type="ChEBI" id="CHEBI:49883"/>
    </cofactor>
    <text evidence="19">Binds 1 [4Fe-4S] cluster.</text>
</comment>
<dbReference type="KEGG" id="tps:THAPSDRAFT_3397"/>
<comment type="cofactor">
    <cofactor evidence="1 19">
        <name>FAD</name>
        <dbReference type="ChEBI" id="CHEBI:57692"/>
    </cofactor>
</comment>
<dbReference type="PANTHER" id="PTHR10617">
    <property type="entry name" value="ELECTRON TRANSFER FLAVOPROTEIN-UBIQUINONE OXIDOREDUCTASE"/>
    <property type="match status" value="1"/>
</dbReference>
<dbReference type="Gene3D" id="3.50.50.60">
    <property type="entry name" value="FAD/NAD(P)-binding domain"/>
    <property type="match status" value="1"/>
</dbReference>
<dbReference type="FunFam" id="3.30.70.20:FF:000015">
    <property type="entry name" value="Electron transfer flavoprotein-ubiquinone oxidoreductase"/>
    <property type="match status" value="1"/>
</dbReference>
<keyword evidence="5 19" id="KW-0813">Transport</keyword>
<dbReference type="SUPFAM" id="SSF51905">
    <property type="entry name" value="FAD/NAD(P)-binding domain"/>
    <property type="match status" value="1"/>
</dbReference>
<dbReference type="GO" id="GO:0004174">
    <property type="term" value="F:electron-transferring-flavoprotein dehydrogenase activity"/>
    <property type="evidence" value="ECO:0000318"/>
    <property type="project" value="GO_Central"/>
</dbReference>
<evidence type="ECO:0000256" key="11">
    <source>
        <dbReference type="ARBA" id="ARBA00022982"/>
    </source>
</evidence>
<keyword evidence="15 19" id="KW-0830">Ubiquinone</keyword>
<evidence type="ECO:0000256" key="19">
    <source>
        <dbReference type="RuleBase" id="RU366068"/>
    </source>
</evidence>
<evidence type="ECO:0000256" key="15">
    <source>
        <dbReference type="ARBA" id="ARBA00023075"/>
    </source>
</evidence>
<dbReference type="GO" id="GO:0051539">
    <property type="term" value="F:4 iron, 4 sulfur cluster binding"/>
    <property type="evidence" value="ECO:0007669"/>
    <property type="project" value="UniProtKB-UniRule"/>
</dbReference>
<dbReference type="Gene3D" id="3.30.9.90">
    <property type="match status" value="1"/>
</dbReference>
<dbReference type="InterPro" id="IPR007859">
    <property type="entry name" value="ETF-QO/FixX_C"/>
</dbReference>
<dbReference type="STRING" id="35128.B8BXN8"/>
<keyword evidence="16" id="KW-0496">Mitochondrion</keyword>
<dbReference type="EMBL" id="CM000640">
    <property type="protein sequence ID" value="EED94240.1"/>
    <property type="molecule type" value="Genomic_DNA"/>
</dbReference>
<dbReference type="InterPro" id="IPR040156">
    <property type="entry name" value="ETF-QO"/>
</dbReference>
<evidence type="ECO:0000256" key="1">
    <source>
        <dbReference type="ARBA" id="ARBA00001974"/>
    </source>
</evidence>
<keyword evidence="13 19" id="KW-0408">Iron</keyword>
<protein>
    <recommendedName>
        <fullName evidence="19">Electron transfer flavoprotein-ubiquinone oxidoreductase</fullName>
        <shortName evidence="19">ETF-QO</shortName>
        <ecNumber evidence="19">1.5.5.1</ecNumber>
    </recommendedName>
</protein>
<dbReference type="RefSeq" id="XP_002288804.1">
    <property type="nucleotide sequence ID" value="XM_002288768.1"/>
</dbReference>
<evidence type="ECO:0000259" key="20">
    <source>
        <dbReference type="PROSITE" id="PS51379"/>
    </source>
</evidence>
<dbReference type="InParanoid" id="B8BXN8"/>
<evidence type="ECO:0000256" key="9">
    <source>
        <dbReference type="ARBA" id="ARBA00022827"/>
    </source>
</evidence>
<dbReference type="Gene3D" id="3.30.70.20">
    <property type="match status" value="1"/>
</dbReference>
<dbReference type="Proteomes" id="UP000001449">
    <property type="component" value="Chromosome 3"/>
</dbReference>
<keyword evidence="10" id="KW-0809">Transit peptide</keyword>
<dbReference type="InterPro" id="IPR036188">
    <property type="entry name" value="FAD/NAD-bd_sf"/>
</dbReference>